<evidence type="ECO:0000313" key="2">
    <source>
        <dbReference type="Proteomes" id="UP000178515"/>
    </source>
</evidence>
<name>A0A1G1Z2E6_9BACT</name>
<accession>A0A1G1Z2E6</accession>
<reference evidence="1 2" key="1">
    <citation type="journal article" date="2016" name="Nat. Commun.">
        <title>Thousands of microbial genomes shed light on interconnected biogeochemical processes in an aquifer system.</title>
        <authorList>
            <person name="Anantharaman K."/>
            <person name="Brown C.T."/>
            <person name="Hug L.A."/>
            <person name="Sharon I."/>
            <person name="Castelle C.J."/>
            <person name="Probst A.J."/>
            <person name="Thomas B.C."/>
            <person name="Singh A."/>
            <person name="Wilkins M.J."/>
            <person name="Karaoz U."/>
            <person name="Brodie E.L."/>
            <person name="Williams K.H."/>
            <person name="Hubbard S.S."/>
            <person name="Banfield J.F."/>
        </authorList>
    </citation>
    <scope>NUCLEOTIDE SEQUENCE [LARGE SCALE GENOMIC DNA]</scope>
</reference>
<dbReference type="EMBL" id="MHIX01000033">
    <property type="protein sequence ID" value="OGY58811.1"/>
    <property type="molecule type" value="Genomic_DNA"/>
</dbReference>
<gene>
    <name evidence="1" type="ORF">A3F24_00210</name>
</gene>
<dbReference type="Proteomes" id="UP000178515">
    <property type="component" value="Unassembled WGS sequence"/>
</dbReference>
<evidence type="ECO:0000313" key="1">
    <source>
        <dbReference type="EMBL" id="OGY58811.1"/>
    </source>
</evidence>
<sequence>MSAYDYLGKVLDVTPDLLRSLDAEMAIRTNRRGVVDFVAERNENIMNSILNILDSKNRSAEHVRGILRQTVFAHEKQFMKFLSMIDGKTEFEKAALLSRKIADVDRGFFLKRDFIERILKESAPEHLLSYLQAQTVDEVLQRVDAVEAFSALRFTESDEWMHQMFERFYSSVTVSDFEERNVEIRVLGPEWYEISKQFVAKKHHNVSHLKEFGVIFLNPIKMDIPGKFLRDFALLLHYFHEIDFYSKLFRQHSTEENFAEVFKALLRGDVNNAQDVQAGEWLIVQRYLFKEDPRDPRLFLPRVNPESLHWMRGERDLTVFGAGDARLDLTMWHNMDWVGGIYQDGKETLVSFDLEDTVMSLVSFMEGREESFYYHQREALWTKLFTEYAGGEQQAEHLLLQNFERGIVRF</sequence>
<dbReference type="AlphaFoldDB" id="A0A1G1Z2E6"/>
<proteinExistence type="predicted"/>
<organism evidence="1 2">
    <name type="scientific">Candidatus Colwellbacteria bacterium RIFCSPHIGHO2_12_FULL_44_17</name>
    <dbReference type="NCBI Taxonomy" id="1797689"/>
    <lineage>
        <taxon>Bacteria</taxon>
        <taxon>Candidatus Colwelliibacteriota</taxon>
    </lineage>
</organism>
<comment type="caution">
    <text evidence="1">The sequence shown here is derived from an EMBL/GenBank/DDBJ whole genome shotgun (WGS) entry which is preliminary data.</text>
</comment>
<protein>
    <submittedName>
        <fullName evidence="1">Uncharacterized protein</fullName>
    </submittedName>
</protein>